<dbReference type="Proteomes" id="UP000813215">
    <property type="component" value="Unassembled WGS sequence"/>
</dbReference>
<reference evidence="2" key="1">
    <citation type="submission" date="2021-05" db="EMBL/GenBank/DDBJ databases">
        <authorList>
            <person name="Pietrasiak N."/>
            <person name="Ward R."/>
            <person name="Stajich J.E."/>
            <person name="Kurbessoian T."/>
        </authorList>
    </citation>
    <scope>NUCLEOTIDE SEQUENCE</scope>
    <source>
        <strain evidence="2">HA4357-MV3</strain>
    </source>
</reference>
<dbReference type="AlphaFoldDB" id="A0A9E3HB55"/>
<dbReference type="PROSITE" id="PS51750">
    <property type="entry name" value="BRO_N"/>
    <property type="match status" value="1"/>
</dbReference>
<sequence length="96" mass="10842">MGIISSNDTAKSTALALQAVGVRAWIQEELGWKKPLYHVDSDYLYNAQNLGSEDILNEFGFYQALSSSNKPKAKSFQKWVYEKVLHVVQMWSTISA</sequence>
<name>A0A9E3HB55_9NOST</name>
<accession>A0A9E3HB55</accession>
<dbReference type="Pfam" id="PF02498">
    <property type="entry name" value="Bro-N"/>
    <property type="match status" value="1"/>
</dbReference>
<reference evidence="2" key="2">
    <citation type="journal article" date="2022" name="Microbiol. Resour. Announc.">
        <title>Metagenome Sequencing to Explore Phylogenomics of Terrestrial Cyanobacteria.</title>
        <authorList>
            <person name="Ward R.D."/>
            <person name="Stajich J.E."/>
            <person name="Johansen J.R."/>
            <person name="Huntemann M."/>
            <person name="Clum A."/>
            <person name="Foster B."/>
            <person name="Foster B."/>
            <person name="Roux S."/>
            <person name="Palaniappan K."/>
            <person name="Varghese N."/>
            <person name="Mukherjee S."/>
            <person name="Reddy T.B.K."/>
            <person name="Daum C."/>
            <person name="Copeland A."/>
            <person name="Chen I.A."/>
            <person name="Ivanova N.N."/>
            <person name="Kyrpides N.C."/>
            <person name="Shapiro N."/>
            <person name="Eloe-Fadrosh E.A."/>
            <person name="Pietrasiak N."/>
        </authorList>
    </citation>
    <scope>NUCLEOTIDE SEQUENCE</scope>
    <source>
        <strain evidence="2">HA4357-MV3</strain>
    </source>
</reference>
<feature type="domain" description="Bro-N" evidence="1">
    <location>
        <begin position="1"/>
        <end position="92"/>
    </location>
</feature>
<gene>
    <name evidence="2" type="ORF">KME28_20355</name>
</gene>
<evidence type="ECO:0000259" key="1">
    <source>
        <dbReference type="PROSITE" id="PS51750"/>
    </source>
</evidence>
<proteinExistence type="predicted"/>
<dbReference type="InterPro" id="IPR003497">
    <property type="entry name" value="BRO_N_domain"/>
</dbReference>
<protein>
    <recommendedName>
        <fullName evidence="1">Bro-N domain-containing protein</fullName>
    </recommendedName>
</protein>
<organism evidence="2 3">
    <name type="scientific">Pelatocladus maniniholoensis HA4357-MV3</name>
    <dbReference type="NCBI Taxonomy" id="1117104"/>
    <lineage>
        <taxon>Bacteria</taxon>
        <taxon>Bacillati</taxon>
        <taxon>Cyanobacteriota</taxon>
        <taxon>Cyanophyceae</taxon>
        <taxon>Nostocales</taxon>
        <taxon>Nostocaceae</taxon>
        <taxon>Pelatocladus</taxon>
    </lineage>
</organism>
<evidence type="ECO:0000313" key="3">
    <source>
        <dbReference type="Proteomes" id="UP000813215"/>
    </source>
</evidence>
<comment type="caution">
    <text evidence="2">The sequence shown here is derived from an EMBL/GenBank/DDBJ whole genome shotgun (WGS) entry which is preliminary data.</text>
</comment>
<evidence type="ECO:0000313" key="2">
    <source>
        <dbReference type="EMBL" id="MBW4433996.1"/>
    </source>
</evidence>
<dbReference type="EMBL" id="JAHHHW010000119">
    <property type="protein sequence ID" value="MBW4433996.1"/>
    <property type="molecule type" value="Genomic_DNA"/>
</dbReference>